<proteinExistence type="predicted"/>
<gene>
    <name evidence="1" type="ORF">SAMN05421543_11587</name>
</gene>
<protein>
    <submittedName>
        <fullName evidence="1">Uncharacterized protein</fullName>
    </submittedName>
</protein>
<name>A0A1I7KEQ6_9BACL</name>
<dbReference type="AlphaFoldDB" id="A0A1I7KEQ6"/>
<dbReference type="Proteomes" id="UP000183508">
    <property type="component" value="Unassembled WGS sequence"/>
</dbReference>
<evidence type="ECO:0000313" key="2">
    <source>
        <dbReference type="Proteomes" id="UP000183508"/>
    </source>
</evidence>
<dbReference type="RefSeq" id="WP_074954091.1">
    <property type="nucleotide sequence ID" value="NZ_FPBV01000015.1"/>
</dbReference>
<sequence>MTTTTMEFNSVTFTNFPAFVENGEISGYPLMSAVVADRYAERFPVEDRKAITVDFAKLDVTRLMEEAKEQIGVKSPFETEEEADAAEQELIRVLSEEGLFGATR</sequence>
<organism evidence="1 2">
    <name type="scientific">Alicyclobacillus macrosporangiidus</name>
    <dbReference type="NCBI Taxonomy" id="392015"/>
    <lineage>
        <taxon>Bacteria</taxon>
        <taxon>Bacillati</taxon>
        <taxon>Bacillota</taxon>
        <taxon>Bacilli</taxon>
        <taxon>Bacillales</taxon>
        <taxon>Alicyclobacillaceae</taxon>
        <taxon>Alicyclobacillus</taxon>
    </lineage>
</organism>
<keyword evidence="2" id="KW-1185">Reference proteome</keyword>
<evidence type="ECO:0000313" key="1">
    <source>
        <dbReference type="EMBL" id="SFU95981.1"/>
    </source>
</evidence>
<dbReference type="STRING" id="392015.SAMN05421543_11587"/>
<accession>A0A1I7KEQ6</accession>
<dbReference type="EMBL" id="FPBV01000015">
    <property type="protein sequence ID" value="SFU95981.1"/>
    <property type="molecule type" value="Genomic_DNA"/>
</dbReference>
<reference evidence="2" key="1">
    <citation type="submission" date="2016-10" db="EMBL/GenBank/DDBJ databases">
        <authorList>
            <person name="Varghese N."/>
        </authorList>
    </citation>
    <scope>NUCLEOTIDE SEQUENCE [LARGE SCALE GENOMIC DNA]</scope>
    <source>
        <strain evidence="2">DSM 17980</strain>
    </source>
</reference>